<keyword evidence="1" id="KW-0812">Transmembrane</keyword>
<gene>
    <name evidence="2" type="ORF">ACFQMG_14530</name>
</gene>
<sequence>MSLPEPVSETAHLVIESPRAGNGTAGVALAVALLPLAAVLLLFSLALTAESQSPEDYPGLRDNLGPLALVFLALSAAATTLVLLAARRLRRLLRIAVVPLCVLLLVGAGYRGWTLAPLLKCGGHGAVARQPDGSFACYDR</sequence>
<evidence type="ECO:0000313" key="2">
    <source>
        <dbReference type="EMBL" id="MFC7180772.1"/>
    </source>
</evidence>
<feature type="transmembrane region" description="Helical" evidence="1">
    <location>
        <begin position="92"/>
        <end position="110"/>
    </location>
</feature>
<reference evidence="3" key="1">
    <citation type="journal article" date="2019" name="Int. J. Syst. Evol. Microbiol.">
        <title>The Global Catalogue of Microorganisms (GCM) 10K type strain sequencing project: providing services to taxonomists for standard genome sequencing and annotation.</title>
        <authorList>
            <consortium name="The Broad Institute Genomics Platform"/>
            <consortium name="The Broad Institute Genome Sequencing Center for Infectious Disease"/>
            <person name="Wu L."/>
            <person name="Ma J."/>
        </authorList>
    </citation>
    <scope>NUCLEOTIDE SEQUENCE [LARGE SCALE GENOMIC DNA]</scope>
    <source>
        <strain evidence="3">CGMCC 1.12859</strain>
    </source>
</reference>
<name>A0ABW2FWE8_9ACTN</name>
<keyword evidence="3" id="KW-1185">Reference proteome</keyword>
<accession>A0ABW2FWE8</accession>
<keyword evidence="1" id="KW-0472">Membrane</keyword>
<dbReference type="RefSeq" id="WP_345705931.1">
    <property type="nucleotide sequence ID" value="NZ_BAABKV010000001.1"/>
</dbReference>
<evidence type="ECO:0000256" key="1">
    <source>
        <dbReference type="SAM" id="Phobius"/>
    </source>
</evidence>
<dbReference type="Proteomes" id="UP001596435">
    <property type="component" value="Unassembled WGS sequence"/>
</dbReference>
<proteinExistence type="predicted"/>
<keyword evidence="1" id="KW-1133">Transmembrane helix</keyword>
<protein>
    <submittedName>
        <fullName evidence="2">Uncharacterized protein</fullName>
    </submittedName>
</protein>
<feature type="transmembrane region" description="Helical" evidence="1">
    <location>
        <begin position="27"/>
        <end position="47"/>
    </location>
</feature>
<comment type="caution">
    <text evidence="2">The sequence shown here is derived from an EMBL/GenBank/DDBJ whole genome shotgun (WGS) entry which is preliminary data.</text>
</comment>
<evidence type="ECO:0000313" key="3">
    <source>
        <dbReference type="Proteomes" id="UP001596435"/>
    </source>
</evidence>
<dbReference type="EMBL" id="JBHTAJ010000023">
    <property type="protein sequence ID" value="MFC7180772.1"/>
    <property type="molecule type" value="Genomic_DNA"/>
</dbReference>
<organism evidence="2 3">
    <name type="scientific">Kitasatospora paranensis</name>
    <dbReference type="NCBI Taxonomy" id="258053"/>
    <lineage>
        <taxon>Bacteria</taxon>
        <taxon>Bacillati</taxon>
        <taxon>Actinomycetota</taxon>
        <taxon>Actinomycetes</taxon>
        <taxon>Kitasatosporales</taxon>
        <taxon>Streptomycetaceae</taxon>
        <taxon>Kitasatospora</taxon>
    </lineage>
</organism>
<feature type="transmembrane region" description="Helical" evidence="1">
    <location>
        <begin position="67"/>
        <end position="85"/>
    </location>
</feature>